<dbReference type="OrthoDB" id="2382309at2"/>
<sequence length="107" mass="12202">MDLLLPQVIISMLLFMVLFFGIGFLFNMLLRATWFMVILYPLVVILIVDDVRFFEYFTKPSESFQSLLSHLLNLSASDITILTCGLIGAILAGTAIKMLRVRGYQMF</sequence>
<proteinExistence type="predicted"/>
<keyword evidence="1" id="KW-1133">Transmembrane helix</keyword>
<keyword evidence="1" id="KW-0812">Transmembrane</keyword>
<name>A0A163RX02_9BACL</name>
<evidence type="ECO:0000256" key="1">
    <source>
        <dbReference type="SAM" id="Phobius"/>
    </source>
</evidence>
<feature type="transmembrane region" description="Helical" evidence="1">
    <location>
        <begin position="6"/>
        <end position="26"/>
    </location>
</feature>
<dbReference type="AlphaFoldDB" id="A0A163RX02"/>
<evidence type="ECO:0000313" key="2">
    <source>
        <dbReference type="EMBL" id="KZE67707.1"/>
    </source>
</evidence>
<gene>
    <name evidence="2" type="ORF">AWM68_18225</name>
</gene>
<dbReference type="InterPro" id="IPR025917">
    <property type="entry name" value="YuiB"/>
</dbReference>
<evidence type="ECO:0000313" key="3">
    <source>
        <dbReference type="Proteomes" id="UP000076567"/>
    </source>
</evidence>
<keyword evidence="1" id="KW-0472">Membrane</keyword>
<dbReference type="EMBL" id="LRFC01000008">
    <property type="protein sequence ID" value="KZE67707.1"/>
    <property type="molecule type" value="Genomic_DNA"/>
</dbReference>
<reference evidence="3" key="1">
    <citation type="submission" date="2016-01" db="EMBL/GenBank/DDBJ databases">
        <title>Draft genome of Chromobacterium sp. F49.</title>
        <authorList>
            <person name="Hong K.W."/>
        </authorList>
    </citation>
    <scope>NUCLEOTIDE SEQUENCE [LARGE SCALE GENOMIC DNA]</scope>
    <source>
        <strain evidence="3">P7IIIA</strain>
    </source>
</reference>
<accession>A0A163RX02</accession>
<organism evidence="2 3">
    <name type="scientific">Fictibacillus phosphorivorans</name>
    <dbReference type="NCBI Taxonomy" id="1221500"/>
    <lineage>
        <taxon>Bacteria</taxon>
        <taxon>Bacillati</taxon>
        <taxon>Bacillota</taxon>
        <taxon>Bacilli</taxon>
        <taxon>Bacillales</taxon>
        <taxon>Fictibacillaceae</taxon>
        <taxon>Fictibacillus</taxon>
    </lineage>
</organism>
<feature type="transmembrane region" description="Helical" evidence="1">
    <location>
        <begin position="74"/>
        <end position="96"/>
    </location>
</feature>
<keyword evidence="3" id="KW-1185">Reference proteome</keyword>
<protein>
    <recommendedName>
        <fullName evidence="4">Membrane protein YuiB</fullName>
    </recommendedName>
</protein>
<comment type="caution">
    <text evidence="2">The sequence shown here is derived from an EMBL/GenBank/DDBJ whole genome shotgun (WGS) entry which is preliminary data.</text>
</comment>
<dbReference type="Proteomes" id="UP000076567">
    <property type="component" value="Unassembled WGS sequence"/>
</dbReference>
<evidence type="ECO:0008006" key="4">
    <source>
        <dbReference type="Google" id="ProtNLM"/>
    </source>
</evidence>
<dbReference type="Pfam" id="PF14068">
    <property type="entry name" value="YuiB"/>
    <property type="match status" value="1"/>
</dbReference>
<feature type="transmembrane region" description="Helical" evidence="1">
    <location>
        <begin position="33"/>
        <end position="54"/>
    </location>
</feature>
<dbReference type="RefSeq" id="WP_066238837.1">
    <property type="nucleotide sequence ID" value="NZ_LRFC01000008.1"/>
</dbReference>